<evidence type="ECO:0000313" key="4">
    <source>
        <dbReference type="EMBL" id="EHL12736.1"/>
    </source>
</evidence>
<proteinExistence type="predicted"/>
<keyword evidence="2" id="KW-0732">Signal</keyword>
<dbReference type="SMART" id="SM00287">
    <property type="entry name" value="SH3b"/>
    <property type="match status" value="1"/>
</dbReference>
<comment type="caution">
    <text evidence="4">The sequence shown here is derived from an EMBL/GenBank/DDBJ whole genome shotgun (WGS) entry which is preliminary data.</text>
</comment>
<feature type="chain" id="PRO_5003527939" description="SH3b domain-containing protein" evidence="2">
    <location>
        <begin position="25"/>
        <end position="585"/>
    </location>
</feature>
<evidence type="ECO:0000259" key="3">
    <source>
        <dbReference type="SMART" id="SM00287"/>
    </source>
</evidence>
<reference evidence="4" key="1">
    <citation type="submission" date="2011-08" db="EMBL/GenBank/DDBJ databases">
        <authorList>
            <consortium name="The Broad Institute Genome Sequencing Platform"/>
            <person name="Earl A."/>
            <person name="Ward D."/>
            <person name="Feldgarden M."/>
            <person name="Gevers D."/>
            <person name="Sizova M."/>
            <person name="Hazen A."/>
            <person name="Epstein S."/>
            <person name="Young S.K."/>
            <person name="Zeng Q."/>
            <person name="Gargeya S."/>
            <person name="Fitzgerald M."/>
            <person name="Haas B."/>
            <person name="Abouelleil A."/>
            <person name="Alvarado L."/>
            <person name="Arachchi H.M."/>
            <person name="Berlin A."/>
            <person name="Brown A."/>
            <person name="Chapman S.B."/>
            <person name="Chen Z."/>
            <person name="Dunbar C."/>
            <person name="Freedman E."/>
            <person name="Gearin G."/>
            <person name="Gellesch M."/>
            <person name="Goldberg J."/>
            <person name="Griggs A."/>
            <person name="Gujja S."/>
            <person name="Heiman D."/>
            <person name="Howarth C."/>
            <person name="Larson L."/>
            <person name="Lui A."/>
            <person name="MacDonald P.J.P."/>
            <person name="Montmayeur A."/>
            <person name="Murphy C."/>
            <person name="Neiman D."/>
            <person name="Pearson M."/>
            <person name="Priest M."/>
            <person name="Roberts A."/>
            <person name="Saif S."/>
            <person name="Shea T."/>
            <person name="Shenoy N."/>
            <person name="Sisk P."/>
            <person name="Stolte C."/>
            <person name="Sykes S."/>
            <person name="Wortman J."/>
            <person name="Nusbaum C."/>
            <person name="Birren B."/>
        </authorList>
    </citation>
    <scope>NUCLEOTIDE SEQUENCE</scope>
    <source>
        <strain evidence="4">ACB1</strain>
    </source>
</reference>
<dbReference type="Gene3D" id="2.30.30.40">
    <property type="entry name" value="SH3 Domains"/>
    <property type="match status" value="1"/>
</dbReference>
<name>G9WLT1_9FIRM</name>
<dbReference type="Proteomes" id="UP000018461">
    <property type="component" value="Unassembled WGS sequence"/>
</dbReference>
<protein>
    <recommendedName>
        <fullName evidence="3">SH3b domain-containing protein</fullName>
    </recommendedName>
</protein>
<sequence>MHKKVCTALALTLSFAMASMPALAGERAALVKGSLVNIRAEATVKSNKVTNLFSNASITVNDPVQGSDGSTWYPVKYAGGQGYIRSDFVKFPVQYQRDEAFENELNQQGFPESYKEGLRNLHAEFPSWRFQGMKTNLNWDAVLNGEMEGTSSLVDKNAISSWKSTDAGKYDWNSGTWPGFDGAKWVAASRALTAYYLDPRNFMDESYIFQFLLHNYNPEEQTAEGLSSVLKGTFMESATASTVEESTASQQESTAAAPTDDTSSFVSGDNVIVSAAGPGEFVSGGSGSGGNTGGDTVKRSGIDYTGILMKAAETTKQNPYVLAAMILQEQGKGTSGSVSGASGFYNYFNVGAYAANGMGAVERGLWYAGQSGSYGRPWNSHEKSILGGAQFFAENYLNAGQNTLYLKKWNVQGANLYKHQYMTNVQGAAEEGAKLAKAYTAEMRQKALVFNIPIYENMPAERAAIPTGTGSPNNRLTSLSISGYNLSPSFSGENENYSISLSNGTKSLDIAATAVDAKAQIKGNGNQSVEGRDSVVITVKAENGSEKNYTIKLNYGGATANQTSSGSGGNESGVEIIEVGKAPLS</sequence>
<dbReference type="Pfam" id="PF12733">
    <property type="entry name" value="Cadherin-like"/>
    <property type="match status" value="1"/>
</dbReference>
<evidence type="ECO:0000256" key="2">
    <source>
        <dbReference type="SAM" id="SignalP"/>
    </source>
</evidence>
<dbReference type="STRING" id="796943.HMPREF9625_00290"/>
<feature type="signal peptide" evidence="2">
    <location>
        <begin position="1"/>
        <end position="24"/>
    </location>
</feature>
<dbReference type="InterPro" id="IPR003646">
    <property type="entry name" value="SH3-like_bac-type"/>
</dbReference>
<dbReference type="InterPro" id="IPR025883">
    <property type="entry name" value="Cadherin-like_domain"/>
</dbReference>
<evidence type="ECO:0000313" key="5">
    <source>
        <dbReference type="Proteomes" id="UP000018461"/>
    </source>
</evidence>
<dbReference type="HOGENOM" id="CLU_021092_0_0_9"/>
<keyword evidence="5" id="KW-1185">Reference proteome</keyword>
<dbReference type="Pfam" id="PF08239">
    <property type="entry name" value="SH3_3"/>
    <property type="match status" value="1"/>
</dbReference>
<feature type="compositionally biased region" description="Low complexity" evidence="1">
    <location>
        <begin position="241"/>
        <end position="259"/>
    </location>
</feature>
<gene>
    <name evidence="4" type="ORF">HMPREF9625_00290</name>
</gene>
<feature type="region of interest" description="Disordered" evidence="1">
    <location>
        <begin position="241"/>
        <end position="265"/>
    </location>
</feature>
<dbReference type="AlphaFoldDB" id="G9WLT1"/>
<dbReference type="EMBL" id="AFZC02000003">
    <property type="protein sequence ID" value="EHL12736.1"/>
    <property type="molecule type" value="Genomic_DNA"/>
</dbReference>
<organism evidence="4 5">
    <name type="scientific">Oribacterium parvum ACB1</name>
    <dbReference type="NCBI Taxonomy" id="796943"/>
    <lineage>
        <taxon>Bacteria</taxon>
        <taxon>Bacillati</taxon>
        <taxon>Bacillota</taxon>
        <taxon>Clostridia</taxon>
        <taxon>Lachnospirales</taxon>
        <taxon>Lachnospiraceae</taxon>
        <taxon>Oribacterium</taxon>
    </lineage>
</organism>
<accession>G9WLT1</accession>
<dbReference type="RefSeq" id="WP_009534159.1">
    <property type="nucleotide sequence ID" value="NZ_KE148312.1"/>
</dbReference>
<dbReference type="PATRIC" id="fig|796943.3.peg.679"/>
<reference evidence="4" key="2">
    <citation type="submission" date="2013-03" db="EMBL/GenBank/DDBJ databases">
        <title>The Genome Sequence of Oribacterium sp. ACB1.</title>
        <authorList>
            <consortium name="The Broad Institute Genomics Platform"/>
            <consortium name="The Broad Institute Genome Sequencing Center for Infectious Disease"/>
            <person name="Earl A."/>
            <person name="Ward D."/>
            <person name="Feldgarden M."/>
            <person name="Gevers D."/>
            <person name="Sizova M."/>
            <person name="Hazen A."/>
            <person name="Epstein S."/>
            <person name="Walker B."/>
            <person name="Young S."/>
            <person name="Zeng Q."/>
            <person name="Gargeya S."/>
            <person name="Fitzgerald M."/>
            <person name="Haas B."/>
            <person name="Abouelleil A."/>
            <person name="Allen A.W."/>
            <person name="Alvarado L."/>
            <person name="Arachchi H.M."/>
            <person name="Berlin A.M."/>
            <person name="Chapman S.B."/>
            <person name="Gainer-Dewar J."/>
            <person name="Goldberg J."/>
            <person name="Griggs A."/>
            <person name="Gujja S."/>
            <person name="Hansen M."/>
            <person name="Howarth C."/>
            <person name="Imamovic A."/>
            <person name="Ireland A."/>
            <person name="Larimer J."/>
            <person name="McCowan C."/>
            <person name="Murphy C."/>
            <person name="Pearson M."/>
            <person name="Poon T.W."/>
            <person name="Priest M."/>
            <person name="Roberts A."/>
            <person name="Saif S."/>
            <person name="Shea T."/>
            <person name="Sisk P."/>
            <person name="Sykes S."/>
            <person name="Wortman J."/>
            <person name="Nusbaum C."/>
            <person name="Birren B."/>
        </authorList>
    </citation>
    <scope>NUCLEOTIDE SEQUENCE [LARGE SCALE GENOMIC DNA]</scope>
    <source>
        <strain evidence="4">ACB1</strain>
    </source>
</reference>
<evidence type="ECO:0000256" key="1">
    <source>
        <dbReference type="SAM" id="MobiDB-lite"/>
    </source>
</evidence>
<feature type="domain" description="SH3b" evidence="3">
    <location>
        <begin position="26"/>
        <end position="92"/>
    </location>
</feature>